<dbReference type="SUPFAM" id="SSF49785">
    <property type="entry name" value="Galactose-binding domain-like"/>
    <property type="match status" value="1"/>
</dbReference>
<dbReference type="InterPro" id="IPR023296">
    <property type="entry name" value="Glyco_hydro_beta-prop_sf"/>
</dbReference>
<feature type="signal peptide" evidence="1">
    <location>
        <begin position="1"/>
        <end position="37"/>
    </location>
</feature>
<proteinExistence type="predicted"/>
<name>A0ABY6ZPF2_9BACL</name>
<evidence type="ECO:0000259" key="2">
    <source>
        <dbReference type="Pfam" id="PF13290"/>
    </source>
</evidence>
<dbReference type="Pfam" id="PF13290">
    <property type="entry name" value="CHB_HEX_C_1"/>
    <property type="match status" value="1"/>
</dbReference>
<keyword evidence="4" id="KW-1185">Reference proteome</keyword>
<evidence type="ECO:0000256" key="1">
    <source>
        <dbReference type="SAM" id="SignalP"/>
    </source>
</evidence>
<evidence type="ECO:0000313" key="3">
    <source>
        <dbReference type="EMBL" id="WAH43946.1"/>
    </source>
</evidence>
<dbReference type="InterPro" id="IPR059177">
    <property type="entry name" value="GH29D-like_dom"/>
</dbReference>
<reference evidence="3" key="1">
    <citation type="submission" date="2022-08" db="EMBL/GenBank/DDBJ databases">
        <title>Alicyclobacillus fastidiosus DSM 17978, complete genome.</title>
        <authorList>
            <person name="Wang Q."/>
            <person name="Cai R."/>
            <person name="Wang Z."/>
        </authorList>
    </citation>
    <scope>NUCLEOTIDE SEQUENCE</scope>
    <source>
        <strain evidence="3">DSM 17978</strain>
    </source>
</reference>
<dbReference type="Gene3D" id="2.115.10.20">
    <property type="entry name" value="Glycosyl hydrolase domain, family 43"/>
    <property type="match status" value="1"/>
</dbReference>
<feature type="domain" description="GH29D-like beta-sandwich" evidence="2">
    <location>
        <begin position="614"/>
        <end position="679"/>
    </location>
</feature>
<dbReference type="CDD" id="cd18822">
    <property type="entry name" value="GH43_CtGH43-like"/>
    <property type="match status" value="1"/>
</dbReference>
<sequence length="944" mass="102064">MNPHHKSLSKGSKFMGFLAGSTLLLSTLMMMPMEASAATIAGQTDSSASGTSQTVQNISTESIQAHASVNDLGRPSTPGTINNTTIPVGSTWDDTSGNPIQAHGGGILKQGGWYYWVGQDMSNNSSDTTAINLYKSKDLLNWEFVSTILSSTTNPGYTTDSTPGLIDPTTDEYDIERPKLLYNKSTGEYVLWAHWEDGRDYDASHLLVAESSSVSGHYTILHNFRPGAGQIVGDGPDPTYTGTDGNYGYSSRDFNVYEDPSTGDAYLISAENSSTMRLYKLTDNYTNVDWQDSYPLLSGDRREAPAMIKVDGVYYLISSLQSGWDPNQAMYTYTTNINNPNSWAPLQPLGNNTTFYSQPTDILEVNSASRNPQYIYMGDRNDPNALGSSTYVWLPLNIDSTTHTMSMSYTPWWSLASANGLGRPGVPSAPIKNGIDINGFILPNVSLVSQGKPVEGQDNVVPGHPLSYIDDGNYFEAGDPVTADTWSPNTQYYEQNKVPWSVTIDLQQVYDLSRVDLSWKQFNGSESYYDYTIEGSNNDSDWTLLADETQNKTVGFTSDMLQGKYRYVKLTVTGVFNSHNGSSTASWENGLLEMQVYANNLPQPITPLPVPSTPEGTYTTDQTITLSDPVKGARIYYTTDGTDPTNKSTPYTGPITLSRGDASTNNILLKAVACAPGMEFSGVTMQDYTLVDPNNIVSVLSPTEFAVTAAEGTAGLPTTLKAVNAAGNTIDNAPVAWNTSGLTFNPYTQVSVTGTMAGGYQVNATVDVVNADTIYFIHGQAGSDDSFFDAAKALLGNQLMNTVPDQAYDGNWGYTGTIGTDIGYKYSGPGIYGSGWWAYANKSIDYTLHLGPGNYTLISGYQEWWGATRSMTFSATDPSGNVLASVSFTTNSNTTATQEKIQFTLDQSEDVNVSVSKTGAPNNGSDAVMAWLAAEETPLTTAAT</sequence>
<dbReference type="SUPFAM" id="SSF75005">
    <property type="entry name" value="Arabinanase/levansucrase/invertase"/>
    <property type="match status" value="1"/>
</dbReference>
<dbReference type="Proteomes" id="UP001164761">
    <property type="component" value="Chromosome"/>
</dbReference>
<dbReference type="EMBL" id="CP104067">
    <property type="protein sequence ID" value="WAH43946.1"/>
    <property type="molecule type" value="Genomic_DNA"/>
</dbReference>
<protein>
    <submittedName>
        <fullName evidence="3">Chitobiase/beta-hexosaminidase C-terminal domain-containing protein</fullName>
    </submittedName>
</protein>
<organism evidence="3 4">
    <name type="scientific">Alicyclobacillus fastidiosus</name>
    <dbReference type="NCBI Taxonomy" id="392011"/>
    <lineage>
        <taxon>Bacteria</taxon>
        <taxon>Bacillati</taxon>
        <taxon>Bacillota</taxon>
        <taxon>Bacilli</taxon>
        <taxon>Bacillales</taxon>
        <taxon>Alicyclobacillaceae</taxon>
        <taxon>Alicyclobacillus</taxon>
    </lineage>
</organism>
<dbReference type="InterPro" id="IPR008979">
    <property type="entry name" value="Galactose-bd-like_sf"/>
</dbReference>
<feature type="chain" id="PRO_5046722557" evidence="1">
    <location>
        <begin position="38"/>
        <end position="944"/>
    </location>
</feature>
<accession>A0ABY6ZPF2</accession>
<dbReference type="PANTHER" id="PTHR22925:SF3">
    <property type="entry name" value="GLYCOSYL HYDROLASE FAMILY PROTEIN 43"/>
    <property type="match status" value="1"/>
</dbReference>
<evidence type="ECO:0000313" key="4">
    <source>
        <dbReference type="Proteomes" id="UP001164761"/>
    </source>
</evidence>
<gene>
    <name evidence="3" type="ORF">NZD89_11480</name>
</gene>
<dbReference type="PANTHER" id="PTHR22925">
    <property type="entry name" value="GLYCOSYL HYDROLASE 43 FAMILY MEMBER"/>
    <property type="match status" value="1"/>
</dbReference>
<dbReference type="Gene3D" id="2.60.120.260">
    <property type="entry name" value="Galactose-binding domain-like"/>
    <property type="match status" value="1"/>
</dbReference>
<dbReference type="Pfam" id="PF22633">
    <property type="entry name" value="F5_F8_type_C_2"/>
    <property type="match status" value="1"/>
</dbReference>
<keyword evidence="1" id="KW-0732">Signal</keyword>
<dbReference type="RefSeq" id="WP_268007851.1">
    <property type="nucleotide sequence ID" value="NZ_BSUT01000001.1"/>
</dbReference>